<name>A0ABQ9GIL9_9NEOP</name>
<comment type="caution">
    <text evidence="1">The sequence shown here is derived from an EMBL/GenBank/DDBJ whole genome shotgun (WGS) entry which is preliminary data.</text>
</comment>
<dbReference type="Proteomes" id="UP001159363">
    <property type="component" value="Chromosome 11"/>
</dbReference>
<protein>
    <submittedName>
        <fullName evidence="1">Uncharacterized protein</fullName>
    </submittedName>
</protein>
<keyword evidence="2" id="KW-1185">Reference proteome</keyword>
<proteinExistence type="predicted"/>
<evidence type="ECO:0000313" key="2">
    <source>
        <dbReference type="Proteomes" id="UP001159363"/>
    </source>
</evidence>
<organism evidence="1 2">
    <name type="scientific">Dryococelus australis</name>
    <dbReference type="NCBI Taxonomy" id="614101"/>
    <lineage>
        <taxon>Eukaryota</taxon>
        <taxon>Metazoa</taxon>
        <taxon>Ecdysozoa</taxon>
        <taxon>Arthropoda</taxon>
        <taxon>Hexapoda</taxon>
        <taxon>Insecta</taxon>
        <taxon>Pterygota</taxon>
        <taxon>Neoptera</taxon>
        <taxon>Polyneoptera</taxon>
        <taxon>Phasmatodea</taxon>
        <taxon>Verophasmatodea</taxon>
        <taxon>Anareolatae</taxon>
        <taxon>Phasmatidae</taxon>
        <taxon>Eurycanthinae</taxon>
        <taxon>Dryococelus</taxon>
    </lineage>
</organism>
<sequence>MEKEALVTVMRWMVFLRVLPPRLTDTPECKGRGNRRSQRKSAVQWQYLEPTCENLGVTQLGIEPGMPWCEVRRLTAQPPQTSLPVNNRPYLWTCSKLNIKRHHHIHAVRIWSTNAFSETPECKGRGNKRSQRIPAVQRHHLEPTCENLGVTQLGIEPGLPCWEVSRLTVLPPRTSFLPPFAVHHLAASDDFTAEQWELRVTTSASNIVLQISWCFHLLS</sequence>
<dbReference type="EMBL" id="JARBHB010000012">
    <property type="protein sequence ID" value="KAJ8871856.1"/>
    <property type="molecule type" value="Genomic_DNA"/>
</dbReference>
<gene>
    <name evidence="1" type="ORF">PR048_028196</name>
</gene>
<evidence type="ECO:0000313" key="1">
    <source>
        <dbReference type="EMBL" id="KAJ8871856.1"/>
    </source>
</evidence>
<reference evidence="1 2" key="1">
    <citation type="submission" date="2023-02" db="EMBL/GenBank/DDBJ databases">
        <title>LHISI_Scaffold_Assembly.</title>
        <authorList>
            <person name="Stuart O.P."/>
            <person name="Cleave R."/>
            <person name="Magrath M.J.L."/>
            <person name="Mikheyev A.S."/>
        </authorList>
    </citation>
    <scope>NUCLEOTIDE SEQUENCE [LARGE SCALE GENOMIC DNA]</scope>
    <source>
        <strain evidence="1">Daus_M_001</strain>
        <tissue evidence="1">Leg muscle</tissue>
    </source>
</reference>
<accession>A0ABQ9GIL9</accession>